<sequence length="248" mass="24697">MSPRHGDGSDRIWQLGPARVLTVAGVGYLIVVLALAAVTLDLDTGHPSSASRPPAAGATTGGQGDDGAAASPPSPVTPAGGDVRVGSAQSRPATPPAARPSVVPPPTTTSARPATPAAPPVVTSYEAESAANGLDNIRIFTCSGCSGQQKVGNIGRGMGTLRFNGVTARTGGSATVTIAYVNGESPRVGQVSVNGGPAITLTFPGTGGWSSVGTMVVTVALRPGPNTLTMFNPYSAAPDFDKITVSVR</sequence>
<dbReference type="Gene3D" id="2.60.120.260">
    <property type="entry name" value="Galactose-binding domain-like"/>
    <property type="match status" value="1"/>
</dbReference>
<feature type="transmembrane region" description="Helical" evidence="2">
    <location>
        <begin position="20"/>
        <end position="42"/>
    </location>
</feature>
<evidence type="ECO:0000313" key="5">
    <source>
        <dbReference type="Proteomes" id="UP001290101"/>
    </source>
</evidence>
<organism evidence="4 5">
    <name type="scientific">Micromonospora sicca</name>
    <dbReference type="NCBI Taxonomy" id="2202420"/>
    <lineage>
        <taxon>Bacteria</taxon>
        <taxon>Bacillati</taxon>
        <taxon>Actinomycetota</taxon>
        <taxon>Actinomycetes</taxon>
        <taxon>Micromonosporales</taxon>
        <taxon>Micromonosporaceae</taxon>
        <taxon>Micromonospora</taxon>
    </lineage>
</organism>
<evidence type="ECO:0000259" key="3">
    <source>
        <dbReference type="PROSITE" id="PS51175"/>
    </source>
</evidence>
<dbReference type="SUPFAM" id="SSF49785">
    <property type="entry name" value="Galactose-binding domain-like"/>
    <property type="match status" value="1"/>
</dbReference>
<keyword evidence="2" id="KW-1133">Transmembrane helix</keyword>
<feature type="compositionally biased region" description="Low complexity" evidence="1">
    <location>
        <begin position="108"/>
        <end position="121"/>
    </location>
</feature>
<dbReference type="Pfam" id="PF22704">
    <property type="entry name" value="CBM13-like"/>
    <property type="match status" value="1"/>
</dbReference>
<feature type="region of interest" description="Disordered" evidence="1">
    <location>
        <begin position="45"/>
        <end position="121"/>
    </location>
</feature>
<name>A0ABU5J6K2_9ACTN</name>
<keyword evidence="2" id="KW-0812">Transmembrane</keyword>
<dbReference type="PROSITE" id="PS51175">
    <property type="entry name" value="CBM6"/>
    <property type="match status" value="1"/>
</dbReference>
<dbReference type="InterPro" id="IPR055240">
    <property type="entry name" value="CBM13-like"/>
</dbReference>
<reference evidence="4 5" key="1">
    <citation type="submission" date="2023-12" db="EMBL/GenBank/DDBJ databases">
        <title>Micromonospora sp. nov., isolated from Atacama Desert.</title>
        <authorList>
            <person name="Carro L."/>
            <person name="Golinska P."/>
            <person name="Klenk H.-P."/>
            <person name="Goodfellow M."/>
        </authorList>
    </citation>
    <scope>NUCLEOTIDE SEQUENCE [LARGE SCALE GENOMIC DNA]</scope>
    <source>
        <strain evidence="4 5">4G53</strain>
    </source>
</reference>
<proteinExistence type="predicted"/>
<feature type="compositionally biased region" description="Pro residues" evidence="1">
    <location>
        <begin position="93"/>
        <end position="107"/>
    </location>
</feature>
<keyword evidence="5" id="KW-1185">Reference proteome</keyword>
<protein>
    <recommendedName>
        <fullName evidence="3">CBM6 domain-containing protein</fullName>
    </recommendedName>
</protein>
<evidence type="ECO:0000256" key="1">
    <source>
        <dbReference type="SAM" id="MobiDB-lite"/>
    </source>
</evidence>
<feature type="compositionally biased region" description="Low complexity" evidence="1">
    <location>
        <begin position="66"/>
        <end position="81"/>
    </location>
</feature>
<evidence type="ECO:0000256" key="2">
    <source>
        <dbReference type="SAM" id="Phobius"/>
    </source>
</evidence>
<dbReference type="RefSeq" id="WP_322438805.1">
    <property type="nucleotide sequence ID" value="NZ_JAXOTQ010000001.1"/>
</dbReference>
<comment type="caution">
    <text evidence="4">The sequence shown here is derived from an EMBL/GenBank/DDBJ whole genome shotgun (WGS) entry which is preliminary data.</text>
</comment>
<dbReference type="CDD" id="cd04081">
    <property type="entry name" value="CBM35_galactosidase-like"/>
    <property type="match status" value="1"/>
</dbReference>
<keyword evidence="2" id="KW-0472">Membrane</keyword>
<dbReference type="EMBL" id="JAXOTQ010000001">
    <property type="protein sequence ID" value="MDZ5488134.1"/>
    <property type="molecule type" value="Genomic_DNA"/>
</dbReference>
<feature type="domain" description="CBM6" evidence="3">
    <location>
        <begin position="123"/>
        <end position="246"/>
    </location>
</feature>
<dbReference type="InterPro" id="IPR005084">
    <property type="entry name" value="CBM6"/>
</dbReference>
<accession>A0ABU5J6K2</accession>
<dbReference type="Proteomes" id="UP001290101">
    <property type="component" value="Unassembled WGS sequence"/>
</dbReference>
<evidence type="ECO:0000313" key="4">
    <source>
        <dbReference type="EMBL" id="MDZ5488134.1"/>
    </source>
</evidence>
<gene>
    <name evidence="4" type="ORF">U2F25_01410</name>
</gene>
<feature type="compositionally biased region" description="Low complexity" evidence="1">
    <location>
        <begin position="45"/>
        <end position="58"/>
    </location>
</feature>
<dbReference type="InterPro" id="IPR008979">
    <property type="entry name" value="Galactose-bd-like_sf"/>
</dbReference>